<dbReference type="Proteomes" id="UP000010475">
    <property type="component" value="Plasmid pCYLST.01"/>
</dbReference>
<evidence type="ECO:0000313" key="1">
    <source>
        <dbReference type="EMBL" id="AFZ28340.1"/>
    </source>
</evidence>
<protein>
    <submittedName>
        <fullName evidence="1">Uncharacterized protein</fullName>
    </submittedName>
</protein>
<dbReference type="EMBL" id="CP003643">
    <property type="protein sequence ID" value="AFZ28340.1"/>
    <property type="molecule type" value="Genomic_DNA"/>
</dbReference>
<dbReference type="KEGG" id="csg:Cylst_6564"/>
<dbReference type="RefSeq" id="WP_015328382.1">
    <property type="nucleotide sequence ID" value="NC_020050.1"/>
</dbReference>
<proteinExistence type="predicted"/>
<accession>K9X6S1</accession>
<name>K9X6S1_9NOST</name>
<reference evidence="1 2" key="1">
    <citation type="submission" date="2012-06" db="EMBL/GenBank/DDBJ databases">
        <title>Noncontiguous Finished plasmid 1 of genome of Cylindrospermum stagnale PCC 7417.</title>
        <authorList>
            <consortium name="US DOE Joint Genome Institute"/>
            <person name="Gugger M."/>
            <person name="Coursin T."/>
            <person name="Rippka R."/>
            <person name="Tandeau De Marsac N."/>
            <person name="Huntemann M."/>
            <person name="Wei C.-L."/>
            <person name="Han J."/>
            <person name="Detter J.C."/>
            <person name="Han C."/>
            <person name="Tapia R."/>
            <person name="Davenport K."/>
            <person name="Daligault H."/>
            <person name="Erkkila T."/>
            <person name="Gu W."/>
            <person name="Munk A.C.C."/>
            <person name="Teshima H."/>
            <person name="Xu Y."/>
            <person name="Chain P."/>
            <person name="Chen A."/>
            <person name="Krypides N."/>
            <person name="Mavromatis K."/>
            <person name="Markowitz V."/>
            <person name="Szeto E."/>
            <person name="Ivanova N."/>
            <person name="Mikhailova N."/>
            <person name="Ovchinnikova G."/>
            <person name="Pagani I."/>
            <person name="Pati A."/>
            <person name="Goodwin L."/>
            <person name="Peters L."/>
            <person name="Pitluck S."/>
            <person name="Woyke T."/>
            <person name="Kerfeld C."/>
        </authorList>
    </citation>
    <scope>NUCLEOTIDE SEQUENCE [LARGE SCALE GENOMIC DNA]</scope>
    <source>
        <strain evidence="1 2">PCC 7417</strain>
        <plasmid evidence="2">Plasmid pCYLST.01</plasmid>
    </source>
</reference>
<keyword evidence="1" id="KW-0614">Plasmid</keyword>
<dbReference type="AlphaFoldDB" id="K9X6S1"/>
<geneLocation type="plasmid" evidence="1 2">
    <name>pCYLST.01</name>
</geneLocation>
<evidence type="ECO:0000313" key="2">
    <source>
        <dbReference type="Proteomes" id="UP000010475"/>
    </source>
</evidence>
<sequence>MVPGVAILSFHRHKGYSRRVAAGDSFATFTPNCIFIKKRYNTSKKYPKGQFPSFDLVAKISGKRNFHRYEPLPEKSTRQPDDG</sequence>
<dbReference type="HOGENOM" id="CLU_2536989_0_0_3"/>
<gene>
    <name evidence="1" type="ORF">Cylst_6564</name>
</gene>
<keyword evidence="2" id="KW-1185">Reference proteome</keyword>
<organism evidence="1 2">
    <name type="scientific">Cylindrospermum stagnale PCC 7417</name>
    <dbReference type="NCBI Taxonomy" id="56107"/>
    <lineage>
        <taxon>Bacteria</taxon>
        <taxon>Bacillati</taxon>
        <taxon>Cyanobacteriota</taxon>
        <taxon>Cyanophyceae</taxon>
        <taxon>Nostocales</taxon>
        <taxon>Nostocaceae</taxon>
        <taxon>Cylindrospermum</taxon>
    </lineage>
</organism>